<comment type="caution">
    <text evidence="1">The sequence shown here is derived from an EMBL/GenBank/DDBJ whole genome shotgun (WGS) entry which is preliminary data.</text>
</comment>
<reference evidence="1 2" key="1">
    <citation type="submission" date="2021-06" db="EMBL/GenBank/DDBJ databases">
        <authorList>
            <person name="Palmer J.M."/>
        </authorList>
    </citation>
    <scope>NUCLEOTIDE SEQUENCE [LARGE SCALE GENOMIC DNA]</scope>
    <source>
        <strain evidence="1 2">XC_2019</strain>
        <tissue evidence="1">Muscle</tissue>
    </source>
</reference>
<accession>A0ABV0QYR8</accession>
<keyword evidence="2" id="KW-1185">Reference proteome</keyword>
<sequence length="110" mass="12515">MRCVAFLPITENFKPPSCSGLEEALYDKNEPNNISVRCKSVLITESSMQDGDVFSHVYCCLLEQDNTFSGKSTNYKISVQMTVPLKLSILFVYKRIQGWCVHRFAPKVKT</sequence>
<gene>
    <name evidence="1" type="ORF">XENOCAPTIV_006196</name>
</gene>
<proteinExistence type="predicted"/>
<dbReference type="Proteomes" id="UP001434883">
    <property type="component" value="Unassembled WGS sequence"/>
</dbReference>
<dbReference type="EMBL" id="JAHRIN010026892">
    <property type="protein sequence ID" value="MEQ2201010.1"/>
    <property type="molecule type" value="Genomic_DNA"/>
</dbReference>
<evidence type="ECO:0000313" key="1">
    <source>
        <dbReference type="EMBL" id="MEQ2201010.1"/>
    </source>
</evidence>
<evidence type="ECO:0000313" key="2">
    <source>
        <dbReference type="Proteomes" id="UP001434883"/>
    </source>
</evidence>
<protein>
    <submittedName>
        <fullName evidence="1">Uncharacterized protein</fullName>
    </submittedName>
</protein>
<name>A0ABV0QYR8_9TELE</name>
<organism evidence="1 2">
    <name type="scientific">Xenoophorus captivus</name>
    <dbReference type="NCBI Taxonomy" id="1517983"/>
    <lineage>
        <taxon>Eukaryota</taxon>
        <taxon>Metazoa</taxon>
        <taxon>Chordata</taxon>
        <taxon>Craniata</taxon>
        <taxon>Vertebrata</taxon>
        <taxon>Euteleostomi</taxon>
        <taxon>Actinopterygii</taxon>
        <taxon>Neopterygii</taxon>
        <taxon>Teleostei</taxon>
        <taxon>Neoteleostei</taxon>
        <taxon>Acanthomorphata</taxon>
        <taxon>Ovalentaria</taxon>
        <taxon>Atherinomorphae</taxon>
        <taxon>Cyprinodontiformes</taxon>
        <taxon>Goodeidae</taxon>
        <taxon>Xenoophorus</taxon>
    </lineage>
</organism>